<proteinExistence type="predicted"/>
<dbReference type="Proteomes" id="UP001151002">
    <property type="component" value="Unassembled WGS sequence"/>
</dbReference>
<organism evidence="1 2">
    <name type="scientific">Paractinoplanes pyxinae</name>
    <dbReference type="NCBI Taxonomy" id="2997416"/>
    <lineage>
        <taxon>Bacteria</taxon>
        <taxon>Bacillati</taxon>
        <taxon>Actinomycetota</taxon>
        <taxon>Actinomycetes</taxon>
        <taxon>Micromonosporales</taxon>
        <taxon>Micromonosporaceae</taxon>
        <taxon>Paractinoplanes</taxon>
    </lineage>
</organism>
<keyword evidence="2" id="KW-1185">Reference proteome</keyword>
<evidence type="ECO:0000313" key="2">
    <source>
        <dbReference type="Proteomes" id="UP001151002"/>
    </source>
</evidence>
<gene>
    <name evidence="1" type="ORF">OWR29_25725</name>
</gene>
<sequence>MRQHPLKESLILRIVAQLMIEIEPQRGCEIERDNDERRCRQHVTPVGSPSPPPFCRLPGLLRGGLDIGPGGRRRRRRGVGLERDQLGFEVVGFGHLTGRQHVPASRLACRVNTRNRHSVGEPNRGW</sequence>
<accession>A0ABT4B4I3</accession>
<reference evidence="1" key="1">
    <citation type="submission" date="2022-11" db="EMBL/GenBank/DDBJ databases">
        <authorList>
            <person name="Somphong A."/>
            <person name="Phongsopitanun W."/>
        </authorList>
    </citation>
    <scope>NUCLEOTIDE SEQUENCE</scope>
    <source>
        <strain evidence="1">Pm04-4</strain>
    </source>
</reference>
<evidence type="ECO:0000313" key="1">
    <source>
        <dbReference type="EMBL" id="MCY1141412.1"/>
    </source>
</evidence>
<dbReference type="EMBL" id="JAPNTZ010000009">
    <property type="protein sequence ID" value="MCY1141412.1"/>
    <property type="molecule type" value="Genomic_DNA"/>
</dbReference>
<name>A0ABT4B4I3_9ACTN</name>
<comment type="caution">
    <text evidence="1">The sequence shown here is derived from an EMBL/GenBank/DDBJ whole genome shotgun (WGS) entry which is preliminary data.</text>
</comment>
<protein>
    <submittedName>
        <fullName evidence="1">Uncharacterized protein</fullName>
    </submittedName>
</protein>